<proteinExistence type="predicted"/>
<evidence type="ECO:0000259" key="2">
    <source>
        <dbReference type="Pfam" id="PF14420"/>
    </source>
</evidence>
<dbReference type="PANTHER" id="PTHR38788:SF3">
    <property type="entry name" value="CLR5 DOMAIN-CONTAINING PROTEIN"/>
    <property type="match status" value="1"/>
</dbReference>
<feature type="region of interest" description="Disordered" evidence="1">
    <location>
        <begin position="195"/>
        <end position="239"/>
    </location>
</feature>
<dbReference type="InterPro" id="IPR025676">
    <property type="entry name" value="Clr5_dom"/>
</dbReference>
<reference evidence="3" key="1">
    <citation type="journal article" date="2020" name="Stud. Mycol.">
        <title>101 Dothideomycetes genomes: a test case for predicting lifestyles and emergence of pathogens.</title>
        <authorList>
            <person name="Haridas S."/>
            <person name="Albert R."/>
            <person name="Binder M."/>
            <person name="Bloem J."/>
            <person name="Labutti K."/>
            <person name="Salamov A."/>
            <person name="Andreopoulos B."/>
            <person name="Baker S."/>
            <person name="Barry K."/>
            <person name="Bills G."/>
            <person name="Bluhm B."/>
            <person name="Cannon C."/>
            <person name="Castanera R."/>
            <person name="Culley D."/>
            <person name="Daum C."/>
            <person name="Ezra D."/>
            <person name="Gonzalez J."/>
            <person name="Henrissat B."/>
            <person name="Kuo A."/>
            <person name="Liang C."/>
            <person name="Lipzen A."/>
            <person name="Lutzoni F."/>
            <person name="Magnuson J."/>
            <person name="Mondo S."/>
            <person name="Nolan M."/>
            <person name="Ohm R."/>
            <person name="Pangilinan J."/>
            <person name="Park H.-J."/>
            <person name="Ramirez L."/>
            <person name="Alfaro M."/>
            <person name="Sun H."/>
            <person name="Tritt A."/>
            <person name="Yoshinaga Y."/>
            <person name="Zwiers L.-H."/>
            <person name="Turgeon B."/>
            <person name="Goodwin S."/>
            <person name="Spatafora J."/>
            <person name="Crous P."/>
            <person name="Grigoriev I."/>
        </authorList>
    </citation>
    <scope>NUCLEOTIDE SEQUENCE</scope>
    <source>
        <strain evidence="3">CBS 627.86</strain>
    </source>
</reference>
<gene>
    <name evidence="3" type="ORF">BDV96DRAFT_653278</name>
</gene>
<keyword evidence="4" id="KW-1185">Reference proteome</keyword>
<feature type="compositionally biased region" description="Polar residues" evidence="1">
    <location>
        <begin position="123"/>
        <end position="132"/>
    </location>
</feature>
<protein>
    <recommendedName>
        <fullName evidence="2">Clr5 domain-containing protein</fullName>
    </recommendedName>
</protein>
<dbReference type="Proteomes" id="UP000799770">
    <property type="component" value="Unassembled WGS sequence"/>
</dbReference>
<evidence type="ECO:0000313" key="3">
    <source>
        <dbReference type="EMBL" id="KAF2108074.1"/>
    </source>
</evidence>
<feature type="domain" description="Clr5" evidence="2">
    <location>
        <begin position="23"/>
        <end position="73"/>
    </location>
</feature>
<organism evidence="3 4">
    <name type="scientific">Lophiotrema nucula</name>
    <dbReference type="NCBI Taxonomy" id="690887"/>
    <lineage>
        <taxon>Eukaryota</taxon>
        <taxon>Fungi</taxon>
        <taxon>Dikarya</taxon>
        <taxon>Ascomycota</taxon>
        <taxon>Pezizomycotina</taxon>
        <taxon>Dothideomycetes</taxon>
        <taxon>Pleosporomycetidae</taxon>
        <taxon>Pleosporales</taxon>
        <taxon>Lophiotremataceae</taxon>
        <taxon>Lophiotrema</taxon>
    </lineage>
</organism>
<dbReference type="OrthoDB" id="5083163at2759"/>
<name>A0A6A5YN06_9PLEO</name>
<dbReference type="AlphaFoldDB" id="A0A6A5YN06"/>
<dbReference type="PANTHER" id="PTHR38788">
    <property type="entry name" value="CLR5 DOMAIN-CONTAINING PROTEIN"/>
    <property type="match status" value="1"/>
</dbReference>
<feature type="region of interest" description="Disordered" evidence="1">
    <location>
        <begin position="1"/>
        <end position="20"/>
    </location>
</feature>
<dbReference type="EMBL" id="ML977350">
    <property type="protein sequence ID" value="KAF2108074.1"/>
    <property type="molecule type" value="Genomic_DNA"/>
</dbReference>
<feature type="compositionally biased region" description="Polar residues" evidence="1">
    <location>
        <begin position="210"/>
        <end position="231"/>
    </location>
</feature>
<feature type="region of interest" description="Disordered" evidence="1">
    <location>
        <begin position="115"/>
        <end position="145"/>
    </location>
</feature>
<sequence length="806" mass="90687">MSNPPQQIRFVDRPTPRAKPIPKAKWEEHKEELCSLYQRMTLEDLMVQMKIRHHFEPSPRQYIYQLEKWGAKKYNTAGRGIPHAQAESSRSQAQLSVSAPEPSTHIPRPQFAAVVPKRPKSMGSLQSRGSRSSMDRPAVPPKKRQKLAEYMNSRDPFADAVRTVAVQGRSRPAVNASRSAATLNQLATAGLQFASTGQPSSSLSSPLAQLGNSPRSVLSGTIGAGSNTASDPSGLVEDDSDWMTVHEHSDSEPLLPNAAGDTEMMGMDRAPSFTLSLRPASAARRRFDSSRPTHSFSQQELVDIKMAAHFLRSLGFDSDAFELFTILLKQLKEPGPEPSWKKTAALISVVRTGFYSQQIKIARTELFKLLDEPREDSSDAEHFLYRMLLTETYTRSNEEEYKEWLSEIAIGCELANDRMLDRLPLEHRSYDIVTYHYLNKCLEYLNSFVKDDWDQGTVFTDKEHLQIRILERIPGPFELRHSSMRNPCLRSCLEWCIRELQSNFTLPAAWIQLSENDRHYVYWTDHIGLYCAMWGRWQRQRKDFSSTLAIWMSDTESRMGITPAELLSIVCGMIMDAAPPRLQPRADIIMRALSGARAVSRLNDVELGRKFLDTYSLLGTLLSTAPQRQFHDEVSLIVTLFNSTRQREAFSERARLFARGFIEDDMNMRLPEVQRDPEGITRQNSNMLSSFVLTDLMRASMENLAATLFPSLGSSVHSSELSAMRSLRDHIQAARTSIDRAVLPPSAVARLASCSQASLPTVSDLSNAMSGISLSSTQEAANGAIDTIAADIMELFPGWSDRFRDL</sequence>
<accession>A0A6A5YN06</accession>
<evidence type="ECO:0000313" key="4">
    <source>
        <dbReference type="Proteomes" id="UP000799770"/>
    </source>
</evidence>
<dbReference type="Pfam" id="PF14420">
    <property type="entry name" value="Clr5"/>
    <property type="match status" value="1"/>
</dbReference>
<evidence type="ECO:0000256" key="1">
    <source>
        <dbReference type="SAM" id="MobiDB-lite"/>
    </source>
</evidence>